<accession>A0A3G8YAK5</accession>
<dbReference type="PANTHER" id="PTHR30349:SF64">
    <property type="entry name" value="PROPHAGE INTEGRASE INTD-RELATED"/>
    <property type="match status" value="1"/>
</dbReference>
<name>A0A3G8YAK5_9FLAO</name>
<keyword evidence="3" id="KW-0233">DNA recombination</keyword>
<gene>
    <name evidence="5" type="ORF">EIB74_02020</name>
</gene>
<evidence type="ECO:0000259" key="4">
    <source>
        <dbReference type="PROSITE" id="PS51898"/>
    </source>
</evidence>
<reference evidence="6" key="1">
    <citation type="submission" date="2018-11" db="EMBL/GenBank/DDBJ databases">
        <title>Proposal to divide the Flavobacteriaceae and reorganize its genera based on Amino Acid Identity values calculated from whole genome sequences.</title>
        <authorList>
            <person name="Nicholson A.C."/>
            <person name="Gulvik C.A."/>
            <person name="Whitney A.M."/>
            <person name="Humrighouse B.W."/>
            <person name="Bell M."/>
            <person name="Holmes B."/>
            <person name="Steigerwalt A.B."/>
            <person name="Villarma A."/>
            <person name="Sheth M."/>
            <person name="Batra D."/>
            <person name="Pryor J."/>
            <person name="Bernardet J.-F."/>
            <person name="Hugo C."/>
            <person name="Kampfer P."/>
            <person name="Newman J.D."/>
            <person name="McQuiston J.R."/>
        </authorList>
    </citation>
    <scope>NUCLEOTIDE SEQUENCE [LARGE SCALE GENOMIC DNA]</scope>
    <source>
        <strain evidence="6">F5649</strain>
    </source>
</reference>
<dbReference type="GO" id="GO:0003677">
    <property type="term" value="F:DNA binding"/>
    <property type="evidence" value="ECO:0007669"/>
    <property type="project" value="UniProtKB-KW"/>
</dbReference>
<protein>
    <submittedName>
        <fullName evidence="5">Site-specific integrase</fullName>
    </submittedName>
</protein>
<dbReference type="Proteomes" id="UP000281810">
    <property type="component" value="Chromosome"/>
</dbReference>
<dbReference type="InterPro" id="IPR002104">
    <property type="entry name" value="Integrase_catalytic"/>
</dbReference>
<evidence type="ECO:0000256" key="2">
    <source>
        <dbReference type="ARBA" id="ARBA00023125"/>
    </source>
</evidence>
<evidence type="ECO:0000313" key="6">
    <source>
        <dbReference type="Proteomes" id="UP000281810"/>
    </source>
</evidence>
<dbReference type="InterPro" id="IPR025269">
    <property type="entry name" value="SAM-like_dom"/>
</dbReference>
<dbReference type="EMBL" id="CP034161">
    <property type="protein sequence ID" value="AZI41217.1"/>
    <property type="molecule type" value="Genomic_DNA"/>
</dbReference>
<keyword evidence="2" id="KW-0238">DNA-binding</keyword>
<dbReference type="Gene3D" id="1.10.150.130">
    <property type="match status" value="1"/>
</dbReference>
<dbReference type="InterPro" id="IPR011010">
    <property type="entry name" value="DNA_brk_join_enz"/>
</dbReference>
<dbReference type="GO" id="GO:0006310">
    <property type="term" value="P:DNA recombination"/>
    <property type="evidence" value="ECO:0007669"/>
    <property type="project" value="UniProtKB-KW"/>
</dbReference>
<proteinExistence type="inferred from homology"/>
<evidence type="ECO:0000256" key="1">
    <source>
        <dbReference type="ARBA" id="ARBA00008857"/>
    </source>
</evidence>
<keyword evidence="6" id="KW-1185">Reference proteome</keyword>
<dbReference type="SUPFAM" id="SSF56349">
    <property type="entry name" value="DNA breaking-rejoining enzymes"/>
    <property type="match status" value="1"/>
</dbReference>
<dbReference type="PROSITE" id="PS51898">
    <property type="entry name" value="TYR_RECOMBINASE"/>
    <property type="match status" value="1"/>
</dbReference>
<dbReference type="InterPro" id="IPR035386">
    <property type="entry name" value="Arm-DNA-bind_5"/>
</dbReference>
<dbReference type="InterPro" id="IPR013762">
    <property type="entry name" value="Integrase-like_cat_sf"/>
</dbReference>
<dbReference type="Gene3D" id="1.10.443.10">
    <property type="entry name" value="Intergrase catalytic core"/>
    <property type="match status" value="1"/>
</dbReference>
<dbReference type="CDD" id="cd01185">
    <property type="entry name" value="INTN1_C_like"/>
    <property type="match status" value="1"/>
</dbReference>
<dbReference type="Pfam" id="PF00589">
    <property type="entry name" value="Phage_integrase"/>
    <property type="match status" value="1"/>
</dbReference>
<organism evidence="5 6">
    <name type="scientific">Epilithonimonas vandammei</name>
    <dbReference type="NCBI Taxonomy" id="2487072"/>
    <lineage>
        <taxon>Bacteria</taxon>
        <taxon>Pseudomonadati</taxon>
        <taxon>Bacteroidota</taxon>
        <taxon>Flavobacteriia</taxon>
        <taxon>Flavobacteriales</taxon>
        <taxon>Weeksellaceae</taxon>
        <taxon>Chryseobacterium group</taxon>
        <taxon>Epilithonimonas</taxon>
    </lineage>
</organism>
<dbReference type="AlphaFoldDB" id="A0A3G8YAK5"/>
<evidence type="ECO:0000256" key="3">
    <source>
        <dbReference type="ARBA" id="ARBA00023172"/>
    </source>
</evidence>
<evidence type="ECO:0000313" key="5">
    <source>
        <dbReference type="EMBL" id="AZI41217.1"/>
    </source>
</evidence>
<dbReference type="Pfam" id="PF17293">
    <property type="entry name" value="Arm-DNA-bind_5"/>
    <property type="match status" value="1"/>
</dbReference>
<feature type="domain" description="Tyr recombinase" evidence="4">
    <location>
        <begin position="221"/>
        <end position="395"/>
    </location>
</feature>
<dbReference type="PANTHER" id="PTHR30349">
    <property type="entry name" value="PHAGE INTEGRASE-RELATED"/>
    <property type="match status" value="1"/>
</dbReference>
<sequence length="402" mass="47585">MNTMKLSILFLLRRNKINSRGLCPIECRITLDKQRKPFATGIFINPKNWDSSKQLTKPPNEENNYTNKQLSLIKNKINQAFLFLQVKEEPFDVNDIYNQYAGKTLAKEYKLIEYYQIYLDRLKKLVGIEIKQQTWDKFSYIKEDVSEFIKYHYKKSDMKLKDLDFNFISEFEYYSKTELKHKQVTINKALQRLKKVVKQSVINGYLDKNPFEEHKPKKVYPKIIFLTQQELDKLENHTFQSEALTRVKDCYLFCCYTGLAYKEMFELKKKDLITKPNGINWIYKEREKTERTFSVPLILPKALEIMKAYSSESEFLLPRISNQSFNRLLKEIANVLEISKNLTHHTARKTFASTVLLNNDIPIEVVSKLLGHSNISTTQEYYAELMPDKLSENLKKLKDKLK</sequence>
<comment type="similarity">
    <text evidence="1">Belongs to the 'phage' integrase family.</text>
</comment>
<dbReference type="InterPro" id="IPR010998">
    <property type="entry name" value="Integrase_recombinase_N"/>
</dbReference>
<dbReference type="Pfam" id="PF13102">
    <property type="entry name" value="Phage_int_SAM_5"/>
    <property type="match status" value="1"/>
</dbReference>
<dbReference type="InterPro" id="IPR050090">
    <property type="entry name" value="Tyrosine_recombinase_XerCD"/>
</dbReference>
<dbReference type="GO" id="GO:0015074">
    <property type="term" value="P:DNA integration"/>
    <property type="evidence" value="ECO:0007669"/>
    <property type="project" value="InterPro"/>
</dbReference>
<dbReference type="OrthoDB" id="1098628at2"/>